<dbReference type="HOGENOM" id="CLU_2774221_0_0_11"/>
<dbReference type="Proteomes" id="UP000032234">
    <property type="component" value="Chromosome"/>
</dbReference>
<dbReference type="KEGG" id="scw:TU94_00960"/>
<accession>A0A0C5G8H0</accession>
<evidence type="ECO:0000313" key="1">
    <source>
        <dbReference type="EMBL" id="AJP00326.1"/>
    </source>
</evidence>
<gene>
    <name evidence="1" type="ORF">TU94_00960</name>
</gene>
<organism evidence="1 2">
    <name type="scientific">Streptomyces cyaneogriseus subsp. noncyanogenus</name>
    <dbReference type="NCBI Taxonomy" id="477245"/>
    <lineage>
        <taxon>Bacteria</taxon>
        <taxon>Bacillati</taxon>
        <taxon>Actinomycetota</taxon>
        <taxon>Actinomycetes</taxon>
        <taxon>Kitasatosporales</taxon>
        <taxon>Streptomycetaceae</taxon>
        <taxon>Streptomyces</taxon>
    </lineage>
</organism>
<dbReference type="PATRIC" id="fig|477245.3.peg.226"/>
<dbReference type="RefSeq" id="WP_044378247.1">
    <property type="nucleotide sequence ID" value="NZ_CP010849.1"/>
</dbReference>
<sequence>MDGVGGRAAWLRIERGRATDEEVAAVAVTLLSLLARCAGGAEGAVDGAAGAGGGQDGAVLWERGERAGGYRAPGSWR</sequence>
<name>A0A0C5G8H0_9ACTN</name>
<keyword evidence="2" id="KW-1185">Reference proteome</keyword>
<reference evidence="1 2" key="1">
    <citation type="submission" date="2015-02" db="EMBL/GenBank/DDBJ databases">
        <title>Genome sequence of thermotolerant Streptomyces cyaneogriseus subsp. Noncyanogenus NMWT1, the producer of nematocidal antibiotics nemadectin.</title>
        <authorList>
            <person name="Wang H."/>
            <person name="Li C."/>
            <person name="Xiang W."/>
            <person name="Wang X."/>
        </authorList>
    </citation>
    <scope>NUCLEOTIDE SEQUENCE [LARGE SCALE GENOMIC DNA]</scope>
    <source>
        <strain evidence="1 2">NMWT 1</strain>
    </source>
</reference>
<dbReference type="AlphaFoldDB" id="A0A0C5G8H0"/>
<proteinExistence type="predicted"/>
<evidence type="ECO:0008006" key="3">
    <source>
        <dbReference type="Google" id="ProtNLM"/>
    </source>
</evidence>
<dbReference type="EMBL" id="CP010849">
    <property type="protein sequence ID" value="AJP00326.1"/>
    <property type="molecule type" value="Genomic_DNA"/>
</dbReference>
<protein>
    <recommendedName>
        <fullName evidence="3">Acyl-CoA carboxylase subunit epsilon</fullName>
    </recommendedName>
</protein>
<evidence type="ECO:0000313" key="2">
    <source>
        <dbReference type="Proteomes" id="UP000032234"/>
    </source>
</evidence>